<dbReference type="InterPro" id="IPR010994">
    <property type="entry name" value="RuvA_2-like"/>
</dbReference>
<gene>
    <name evidence="3" type="ORF">CLORY_00780</name>
</gene>
<dbReference type="SUPFAM" id="SSF102405">
    <property type="entry name" value="MCP/YpsA-like"/>
    <property type="match status" value="1"/>
</dbReference>
<accession>A0A1V4IYD1</accession>
<protein>
    <recommendedName>
        <fullName evidence="2">Smf/DprA SLOG domain-containing protein</fullName>
    </recommendedName>
</protein>
<evidence type="ECO:0000259" key="2">
    <source>
        <dbReference type="Pfam" id="PF02481"/>
    </source>
</evidence>
<comment type="similarity">
    <text evidence="1">Belongs to the DprA/Smf family.</text>
</comment>
<name>A0A1V4IYD1_9CLOT</name>
<dbReference type="InterPro" id="IPR057666">
    <property type="entry name" value="DrpA_SLOG"/>
</dbReference>
<dbReference type="STRING" id="1450648.CLORY_00780"/>
<organism evidence="3 4">
    <name type="scientific">Clostridium oryzae</name>
    <dbReference type="NCBI Taxonomy" id="1450648"/>
    <lineage>
        <taxon>Bacteria</taxon>
        <taxon>Bacillati</taxon>
        <taxon>Bacillota</taxon>
        <taxon>Clostridia</taxon>
        <taxon>Eubacteriales</taxon>
        <taxon>Clostridiaceae</taxon>
        <taxon>Clostridium</taxon>
    </lineage>
</organism>
<dbReference type="NCBIfam" id="TIGR00732">
    <property type="entry name" value="dprA"/>
    <property type="match status" value="1"/>
</dbReference>
<reference evidence="3 4" key="1">
    <citation type="submission" date="2017-03" db="EMBL/GenBank/DDBJ databases">
        <title>Genome sequence of Clostridium oryzae DSM 28571.</title>
        <authorList>
            <person name="Poehlein A."/>
            <person name="Daniel R."/>
        </authorList>
    </citation>
    <scope>NUCLEOTIDE SEQUENCE [LARGE SCALE GENOMIC DNA]</scope>
    <source>
        <strain evidence="3 4">DSM 28571</strain>
    </source>
</reference>
<dbReference type="RefSeq" id="WP_079421600.1">
    <property type="nucleotide sequence ID" value="NZ_MZGV01000001.1"/>
</dbReference>
<dbReference type="InterPro" id="IPR003488">
    <property type="entry name" value="DprA"/>
</dbReference>
<dbReference type="PANTHER" id="PTHR43022:SF1">
    <property type="entry name" value="PROTEIN SMF"/>
    <property type="match status" value="1"/>
</dbReference>
<evidence type="ECO:0000313" key="3">
    <source>
        <dbReference type="EMBL" id="OPJ65078.1"/>
    </source>
</evidence>
<evidence type="ECO:0000313" key="4">
    <source>
        <dbReference type="Proteomes" id="UP000190080"/>
    </source>
</evidence>
<evidence type="ECO:0000256" key="1">
    <source>
        <dbReference type="ARBA" id="ARBA00006525"/>
    </source>
</evidence>
<dbReference type="AlphaFoldDB" id="A0A1V4IYD1"/>
<dbReference type="GO" id="GO:0009294">
    <property type="term" value="P:DNA-mediated transformation"/>
    <property type="evidence" value="ECO:0007669"/>
    <property type="project" value="InterPro"/>
</dbReference>
<dbReference type="Proteomes" id="UP000190080">
    <property type="component" value="Unassembled WGS sequence"/>
</dbReference>
<dbReference type="Pfam" id="PF02481">
    <property type="entry name" value="DNA_processg_A"/>
    <property type="match status" value="1"/>
</dbReference>
<feature type="domain" description="Smf/DprA SLOG" evidence="2">
    <location>
        <begin position="90"/>
        <end position="283"/>
    </location>
</feature>
<comment type="caution">
    <text evidence="3">The sequence shown here is derived from an EMBL/GenBank/DDBJ whole genome shotgun (WGS) entry which is preliminary data.</text>
</comment>
<keyword evidence="4" id="KW-1185">Reference proteome</keyword>
<dbReference type="EMBL" id="MZGV01000001">
    <property type="protein sequence ID" value="OPJ65078.1"/>
    <property type="molecule type" value="Genomic_DNA"/>
</dbReference>
<dbReference type="PANTHER" id="PTHR43022">
    <property type="entry name" value="PROTEIN SMF"/>
    <property type="match status" value="1"/>
</dbReference>
<proteinExistence type="inferred from homology"/>
<dbReference type="Gene3D" id="3.40.50.450">
    <property type="match status" value="1"/>
</dbReference>
<dbReference type="OrthoDB" id="9785707at2"/>
<sequence>MQYDSGLKDDNELLYWVAVNEIKGIGSITFRKLLQKLKTPKHILYAPASALKEIEDIGEKTANLIIDSRRSSLEKAKRIIADCQKKNINVLTIKSKLYPYEVKQLKDAPVILYYSGNIRKNIFGIGIVGSRRCSDYGKRVTKEAAEFLAESGVAVISGMAKGTDGYAHSACINANGYTAAFLGSGIDICYPIEHLKLMEKIKETGVLISEYAPGVKPQATNFPKRNRLIAAFSKKLLVIEAGENSGALITASYAKKYGRQIYAVPNNIYDKQSIGSNKLILDGDDIDLLEKLSIMELDGEVKICGGIVVNTSEVQNLPETSRVI</sequence>
<dbReference type="SUPFAM" id="SSF47781">
    <property type="entry name" value="RuvA domain 2-like"/>
    <property type="match status" value="1"/>
</dbReference>